<evidence type="ECO:0000313" key="3">
    <source>
        <dbReference type="Proteomes" id="UP000185772"/>
    </source>
</evidence>
<proteinExistence type="predicted"/>
<organism evidence="2 3">
    <name type="scientific">Actinomyces oris</name>
    <dbReference type="NCBI Taxonomy" id="544580"/>
    <lineage>
        <taxon>Bacteria</taxon>
        <taxon>Bacillati</taxon>
        <taxon>Actinomycetota</taxon>
        <taxon>Actinomycetes</taxon>
        <taxon>Actinomycetales</taxon>
        <taxon>Actinomycetaceae</taxon>
        <taxon>Actinomyces</taxon>
    </lineage>
</organism>
<protein>
    <recommendedName>
        <fullName evidence="4">HNH endonuclease</fullName>
    </recommendedName>
</protein>
<comment type="caution">
    <text evidence="2">The sequence shown here is derived from an EMBL/GenBank/DDBJ whole genome shotgun (WGS) entry which is preliminary data.</text>
</comment>
<evidence type="ECO:0000256" key="1">
    <source>
        <dbReference type="SAM" id="MobiDB-lite"/>
    </source>
</evidence>
<gene>
    <name evidence="2" type="ORF">BKH27_00275</name>
</gene>
<dbReference type="AlphaFoldDB" id="A0A1Q8W315"/>
<dbReference type="CDD" id="cd00085">
    <property type="entry name" value="HNHc"/>
    <property type="match status" value="1"/>
</dbReference>
<evidence type="ECO:0008006" key="4">
    <source>
        <dbReference type="Google" id="ProtNLM"/>
    </source>
</evidence>
<reference evidence="2 3" key="1">
    <citation type="submission" date="2016-12" db="EMBL/GenBank/DDBJ databases">
        <title>Genomic comparison of strains in the 'Actinomyces naeslundii' group.</title>
        <authorList>
            <person name="Mughal S.R."/>
            <person name="Do T."/>
            <person name="Gilbert S.C."/>
            <person name="Witherden E.A."/>
            <person name="Didelot X."/>
            <person name="Beighton D."/>
        </authorList>
    </citation>
    <scope>NUCLEOTIDE SEQUENCE [LARGE SCALE GENOMIC DNA]</scope>
    <source>
        <strain evidence="2 3">MMRCO6-1</strain>
    </source>
</reference>
<name>A0A1Q8W315_9ACTO</name>
<dbReference type="InterPro" id="IPR003615">
    <property type="entry name" value="HNH_nuc"/>
</dbReference>
<dbReference type="EMBL" id="MSKM01000001">
    <property type="protein sequence ID" value="OLO55980.1"/>
    <property type="molecule type" value="Genomic_DNA"/>
</dbReference>
<sequence>MVAWQSSDRSSRLPDDWQLRRAFVAQRAGGQCEGVMGDGTRCVEPGRECDHIERGDDHDVSNLQWLCSWHHKRKTQQESRADLAALRATRAPRRPPHPGLIPTTDGGGDPVPRPAPAP</sequence>
<accession>A0A1Q8W315</accession>
<evidence type="ECO:0000313" key="2">
    <source>
        <dbReference type="EMBL" id="OLO55980.1"/>
    </source>
</evidence>
<dbReference type="Proteomes" id="UP000185772">
    <property type="component" value="Unassembled WGS sequence"/>
</dbReference>
<feature type="region of interest" description="Disordered" evidence="1">
    <location>
        <begin position="74"/>
        <end position="118"/>
    </location>
</feature>